<dbReference type="SUPFAM" id="SSF52540">
    <property type="entry name" value="P-loop containing nucleoside triphosphate hydrolases"/>
    <property type="match status" value="1"/>
</dbReference>
<dbReference type="SUPFAM" id="SSF46894">
    <property type="entry name" value="C-terminal effector domain of the bipartite response regulators"/>
    <property type="match status" value="1"/>
</dbReference>
<dbReference type="PANTHER" id="PTHR43214">
    <property type="entry name" value="TWO-COMPONENT RESPONSE REGULATOR"/>
    <property type="match status" value="1"/>
</dbReference>
<protein>
    <recommendedName>
        <fullName evidence="2">HTH luxR-type domain-containing protein</fullName>
    </recommendedName>
</protein>
<dbReference type="InterPro" id="IPR027417">
    <property type="entry name" value="P-loop_NTPase"/>
</dbReference>
<evidence type="ECO:0000256" key="1">
    <source>
        <dbReference type="ARBA" id="ARBA00023125"/>
    </source>
</evidence>
<sequence length="900" mass="98352">MTALEPVGRTVPRNVSTRFRAPTHVHNVIERERLLDRLRADGATRLVVIHAPAGYGKTTLAVQRLRELEAGGALIAWLGLHDDDNAPHWFLSHLLGAVRRVLPGADEPLRDLAELIEQNAEDTQRYVLATLLELIGAVAAPVVLTFDDWHLIDDAAVHHALVHLLDFAPPNLSVVLTSRRRPRLPLSRLRVRGQLVEIDADALRFDLAEAREFLVELNGLTLDGDDVARLSAGTDGWVAALQLVSLSLRDCADPEALIRGFSGRHHSVGEYLTENVLDALPPEILDALLATSVCDRLCGELAGELTGRSDGQAVLEELEIRNLFLRPLDDEREWFRYHHLFADHLRRRLRRDHPDRVAALHLRASDWFARAGLAPEAVSHALAAGEVGRATDLVEQHAMSFVEHSRMVSLLGLMNRLPPTAADDRPRLLMAVAWANCLLQRTTAAQATLDLLRSALPHGDAAMEIEADVVQACIDIYNDRTDRAEDLVRRSLDRPWEHRPWVVAVGANIQTFCDFHATRHGRARERQRWARPFHDRTTGSFAAVYGRCFAGIAALSQLDVDAAEEHLTDAVELARRSAGQRSHAARLAAALLGELHYMRGRIDDAERLLEECGELGAESGVVEFMAAGYALRARVRARRGAVAEAAELLAEGAQVAERLGLVRLRAAIGAERIVQLLDAGKVRDARRVAQELPEGSCRHGGIAEAIDRLRTSSLAAVLSAECDHDGAVALLENLVGSDAARGCVRSATVLSVQLAGVQERAALRMAAERTLAGVLDRVVAERVPQIVRDGGPAVRAVLERLVVRAAAGNWPVGAAPLPEQLEALLGERAATASTASVDLTGRELEILRMIDVGRTNQQVARSLSVTVNTVKWYLKNIYGKLGAGNRTEAVSVARRHGLLA</sequence>
<evidence type="ECO:0000259" key="2">
    <source>
        <dbReference type="PROSITE" id="PS50043"/>
    </source>
</evidence>
<dbReference type="RefSeq" id="WP_344022345.1">
    <property type="nucleotide sequence ID" value="NZ_BAAAJK010000009.1"/>
</dbReference>
<evidence type="ECO:0000313" key="3">
    <source>
        <dbReference type="EMBL" id="GAA1389359.1"/>
    </source>
</evidence>
<name>A0ABN1XY95_9PSEU</name>
<dbReference type="SMART" id="SM00421">
    <property type="entry name" value="HTH_LUXR"/>
    <property type="match status" value="1"/>
</dbReference>
<keyword evidence="4" id="KW-1185">Reference proteome</keyword>
<dbReference type="Pfam" id="PF13191">
    <property type="entry name" value="AAA_16"/>
    <property type="match status" value="1"/>
</dbReference>
<dbReference type="PROSITE" id="PS50043">
    <property type="entry name" value="HTH_LUXR_2"/>
    <property type="match status" value="1"/>
</dbReference>
<feature type="domain" description="HTH luxR-type" evidence="2">
    <location>
        <begin position="832"/>
        <end position="897"/>
    </location>
</feature>
<dbReference type="InterPro" id="IPR059106">
    <property type="entry name" value="WHD_MalT"/>
</dbReference>
<keyword evidence="1" id="KW-0238">DNA-binding</keyword>
<dbReference type="Pfam" id="PF00196">
    <property type="entry name" value="GerE"/>
    <property type="match status" value="1"/>
</dbReference>
<evidence type="ECO:0000313" key="4">
    <source>
        <dbReference type="Proteomes" id="UP001501414"/>
    </source>
</evidence>
<dbReference type="CDD" id="cd06170">
    <property type="entry name" value="LuxR_C_like"/>
    <property type="match status" value="1"/>
</dbReference>
<reference evidence="3 4" key="1">
    <citation type="journal article" date="2019" name="Int. J. Syst. Evol. Microbiol.">
        <title>The Global Catalogue of Microorganisms (GCM) 10K type strain sequencing project: providing services to taxonomists for standard genome sequencing and annotation.</title>
        <authorList>
            <consortium name="The Broad Institute Genomics Platform"/>
            <consortium name="The Broad Institute Genome Sequencing Center for Infectious Disease"/>
            <person name="Wu L."/>
            <person name="Ma J."/>
        </authorList>
    </citation>
    <scope>NUCLEOTIDE SEQUENCE [LARGE SCALE GENOMIC DNA]</scope>
    <source>
        <strain evidence="3 4">JCM 11896</strain>
    </source>
</reference>
<dbReference type="InterPro" id="IPR039420">
    <property type="entry name" value="WalR-like"/>
</dbReference>
<dbReference type="InterPro" id="IPR036388">
    <property type="entry name" value="WH-like_DNA-bd_sf"/>
</dbReference>
<dbReference type="Gene3D" id="3.40.50.300">
    <property type="entry name" value="P-loop containing nucleotide triphosphate hydrolases"/>
    <property type="match status" value="1"/>
</dbReference>
<dbReference type="Gene3D" id="1.10.10.10">
    <property type="entry name" value="Winged helix-like DNA-binding domain superfamily/Winged helix DNA-binding domain"/>
    <property type="match status" value="1"/>
</dbReference>
<gene>
    <name evidence="3" type="ORF">GCM10009613_28180</name>
</gene>
<dbReference type="Gene3D" id="1.25.40.10">
    <property type="entry name" value="Tetratricopeptide repeat domain"/>
    <property type="match status" value="1"/>
</dbReference>
<dbReference type="SUPFAM" id="SSF48452">
    <property type="entry name" value="TPR-like"/>
    <property type="match status" value="1"/>
</dbReference>
<accession>A0ABN1XY95</accession>
<dbReference type="EMBL" id="BAAAJK010000009">
    <property type="protein sequence ID" value="GAA1389359.1"/>
    <property type="molecule type" value="Genomic_DNA"/>
</dbReference>
<dbReference type="InterPro" id="IPR041664">
    <property type="entry name" value="AAA_16"/>
</dbReference>
<dbReference type="Proteomes" id="UP001501414">
    <property type="component" value="Unassembled WGS sequence"/>
</dbReference>
<organism evidence="3 4">
    <name type="scientific">Pseudonocardia kongjuensis</name>
    <dbReference type="NCBI Taxonomy" id="102227"/>
    <lineage>
        <taxon>Bacteria</taxon>
        <taxon>Bacillati</taxon>
        <taxon>Actinomycetota</taxon>
        <taxon>Actinomycetes</taxon>
        <taxon>Pseudonocardiales</taxon>
        <taxon>Pseudonocardiaceae</taxon>
        <taxon>Pseudonocardia</taxon>
    </lineage>
</organism>
<comment type="caution">
    <text evidence="3">The sequence shown here is derived from an EMBL/GenBank/DDBJ whole genome shotgun (WGS) entry which is preliminary data.</text>
</comment>
<dbReference type="InterPro" id="IPR000792">
    <property type="entry name" value="Tscrpt_reg_LuxR_C"/>
</dbReference>
<dbReference type="Pfam" id="PF25873">
    <property type="entry name" value="WHD_MalT"/>
    <property type="match status" value="1"/>
</dbReference>
<dbReference type="InterPro" id="IPR011990">
    <property type="entry name" value="TPR-like_helical_dom_sf"/>
</dbReference>
<dbReference type="PROSITE" id="PS00622">
    <property type="entry name" value="HTH_LUXR_1"/>
    <property type="match status" value="1"/>
</dbReference>
<dbReference type="PRINTS" id="PR00038">
    <property type="entry name" value="HTHLUXR"/>
</dbReference>
<proteinExistence type="predicted"/>
<dbReference type="InterPro" id="IPR016032">
    <property type="entry name" value="Sig_transdc_resp-reg_C-effctor"/>
</dbReference>